<reference evidence="3" key="1">
    <citation type="submission" date="2025-08" db="UniProtKB">
        <authorList>
            <consortium name="RefSeq"/>
        </authorList>
    </citation>
    <scope>IDENTIFICATION</scope>
</reference>
<feature type="region of interest" description="Disordered" evidence="1">
    <location>
        <begin position="183"/>
        <end position="254"/>
    </location>
</feature>
<proteinExistence type="predicted"/>
<keyword evidence="2" id="KW-1185">Reference proteome</keyword>
<dbReference type="RefSeq" id="XP_012946601.1">
    <property type="nucleotide sequence ID" value="XM_013091147.2"/>
</dbReference>
<name>A0ABM1AFE0_APLCA</name>
<evidence type="ECO:0000313" key="3">
    <source>
        <dbReference type="RefSeq" id="XP_012946601.1"/>
    </source>
</evidence>
<dbReference type="Proteomes" id="UP000694888">
    <property type="component" value="Unplaced"/>
</dbReference>
<gene>
    <name evidence="3" type="primary">LOC106014100</name>
</gene>
<evidence type="ECO:0000256" key="1">
    <source>
        <dbReference type="SAM" id="MobiDB-lite"/>
    </source>
</evidence>
<feature type="compositionally biased region" description="Basic and acidic residues" evidence="1">
    <location>
        <begin position="202"/>
        <end position="211"/>
    </location>
</feature>
<feature type="region of interest" description="Disordered" evidence="1">
    <location>
        <begin position="317"/>
        <end position="363"/>
    </location>
</feature>
<sequence length="363" mass="39112">MYGGDVDGEDGEKEEEMYEQMGAELWGYSWDLPHGTARSYVSGHPSPAHSTSQLELAGLYRSGWGVWESGGSEESEEGSVSLPSSIYRFHAYNQLGADLLTSRYSLGRARTLSSQRGSVTSSVTADGRSDHTSVCPHLGSLTHSGSALTLSGSAPSEGEVFPSPAHNESLAQYLEVSADAQHESGMDNSGFVPDPDTQHFPPNERADESQARPESPWDPAHRHSSTQLLEDDRKLQGGGARQRAGSTDKARPLSDILRPGKVSTRERLHEFGFIKPVGHRKYVVNPSPGKFFRRTTSRRVAGKAWTRLRKSSVARRLNISGTPGGAGSGGVEGGGQERTLLLSEPRPVRGKPPRVPRSGALSA</sequence>
<organism evidence="2 3">
    <name type="scientific">Aplysia californica</name>
    <name type="common">California sea hare</name>
    <dbReference type="NCBI Taxonomy" id="6500"/>
    <lineage>
        <taxon>Eukaryota</taxon>
        <taxon>Metazoa</taxon>
        <taxon>Spiralia</taxon>
        <taxon>Lophotrochozoa</taxon>
        <taxon>Mollusca</taxon>
        <taxon>Gastropoda</taxon>
        <taxon>Heterobranchia</taxon>
        <taxon>Euthyneura</taxon>
        <taxon>Tectipleura</taxon>
        <taxon>Aplysiida</taxon>
        <taxon>Aplysioidea</taxon>
        <taxon>Aplysiidae</taxon>
        <taxon>Aplysia</taxon>
    </lineage>
</organism>
<evidence type="ECO:0000313" key="2">
    <source>
        <dbReference type="Proteomes" id="UP000694888"/>
    </source>
</evidence>
<dbReference type="GeneID" id="106014100"/>
<feature type="compositionally biased region" description="Gly residues" evidence="1">
    <location>
        <begin position="322"/>
        <end position="336"/>
    </location>
</feature>
<protein>
    <submittedName>
        <fullName evidence="3">Uncharacterized protein LOC106014100</fullName>
    </submittedName>
</protein>
<accession>A0ABM1AFE0</accession>